<dbReference type="InterPro" id="IPR043502">
    <property type="entry name" value="DNA/RNA_pol_sf"/>
</dbReference>
<sequence length="475" mass="55964">MKSKVDEEKVKVIQDWLTPKIMGENICKGFSTLATHLNETMKKRVGTKWEESQERAFQALKEKLTQALFLIGGAQLNYSTYDQKLYALVKTFDHKALKYLRGKGKLNKRHAKWVEFLEQFLYVIKHKQGKMNVVMDALSRRHALIAMLETKMLGLDYIKEFEPFPMCVHSAFHDFFRHDEFLFKGKRLCSPMSSIWQLLHFYCPRIRKSVHNICERYLTCKLTKSKVSPHGLRTLLPIPTSPWIDISIDFILGLPRFSKIAHLIPCYNSYDASYMANIFFRDVVRLHGLPRTIISDKDTKFYGDFWKSLWSRIGTKLLFPPLVIHKWMDKLRVWEDWIRQVKFSYNRMFNSTTSYSPFELTYSFNPLSPLDLFPLSILPNFGFPKPNFLKGTIANGKERRKICKKCKHGEEGVFFKEGHLVWVYLRKERFSHLRKFTILPRGGDPFKILKKINDNAYKFKMPQEFGEALPLMLLI</sequence>
<dbReference type="SUPFAM" id="SSF56672">
    <property type="entry name" value="DNA/RNA polymerases"/>
    <property type="match status" value="1"/>
</dbReference>
<evidence type="ECO:0000313" key="2">
    <source>
        <dbReference type="EMBL" id="RDX82417.1"/>
    </source>
</evidence>
<evidence type="ECO:0000313" key="3">
    <source>
        <dbReference type="Proteomes" id="UP000257109"/>
    </source>
</evidence>
<dbReference type="InterPro" id="IPR036397">
    <property type="entry name" value="RNaseH_sf"/>
</dbReference>
<dbReference type="InterPro" id="IPR043128">
    <property type="entry name" value="Rev_trsase/Diguanyl_cyclase"/>
</dbReference>
<dbReference type="AlphaFoldDB" id="A0A371FVP6"/>
<accession>A0A371FVP6</accession>
<reference evidence="2" key="1">
    <citation type="submission" date="2018-05" db="EMBL/GenBank/DDBJ databases">
        <title>Draft genome of Mucuna pruriens seed.</title>
        <authorList>
            <person name="Nnadi N.E."/>
            <person name="Vos R."/>
            <person name="Hasami M.H."/>
            <person name="Devisetty U.K."/>
            <person name="Aguiy J.C."/>
        </authorList>
    </citation>
    <scope>NUCLEOTIDE SEQUENCE [LARGE SCALE GENOMIC DNA]</scope>
    <source>
        <strain evidence="2">JCA_2017</strain>
    </source>
</reference>
<dbReference type="GO" id="GO:0003676">
    <property type="term" value="F:nucleic acid binding"/>
    <property type="evidence" value="ECO:0007669"/>
    <property type="project" value="InterPro"/>
</dbReference>
<evidence type="ECO:0000259" key="1">
    <source>
        <dbReference type="Pfam" id="PF24626"/>
    </source>
</evidence>
<dbReference type="EMBL" id="QJKJ01007643">
    <property type="protein sequence ID" value="RDX82417.1"/>
    <property type="molecule type" value="Genomic_DNA"/>
</dbReference>
<dbReference type="Proteomes" id="UP000257109">
    <property type="component" value="Unassembled WGS sequence"/>
</dbReference>
<comment type="caution">
    <text evidence="2">The sequence shown here is derived from an EMBL/GenBank/DDBJ whole genome shotgun (WGS) entry which is preliminary data.</text>
</comment>
<dbReference type="SUPFAM" id="SSF53098">
    <property type="entry name" value="Ribonuclease H-like"/>
    <property type="match status" value="1"/>
</dbReference>
<protein>
    <recommendedName>
        <fullName evidence="1">Tf2-1-like SH3-like domain-containing protein</fullName>
    </recommendedName>
</protein>
<gene>
    <name evidence="2" type="ORF">CR513_36791</name>
</gene>
<proteinExistence type="predicted"/>
<feature type="domain" description="Tf2-1-like SH3-like" evidence="1">
    <location>
        <begin position="418"/>
        <end position="466"/>
    </location>
</feature>
<organism evidence="2 3">
    <name type="scientific">Mucuna pruriens</name>
    <name type="common">Velvet bean</name>
    <name type="synonym">Dolichos pruriens</name>
    <dbReference type="NCBI Taxonomy" id="157652"/>
    <lineage>
        <taxon>Eukaryota</taxon>
        <taxon>Viridiplantae</taxon>
        <taxon>Streptophyta</taxon>
        <taxon>Embryophyta</taxon>
        <taxon>Tracheophyta</taxon>
        <taxon>Spermatophyta</taxon>
        <taxon>Magnoliopsida</taxon>
        <taxon>eudicotyledons</taxon>
        <taxon>Gunneridae</taxon>
        <taxon>Pentapetalae</taxon>
        <taxon>rosids</taxon>
        <taxon>fabids</taxon>
        <taxon>Fabales</taxon>
        <taxon>Fabaceae</taxon>
        <taxon>Papilionoideae</taxon>
        <taxon>50 kb inversion clade</taxon>
        <taxon>NPAAA clade</taxon>
        <taxon>indigoferoid/millettioid clade</taxon>
        <taxon>Phaseoleae</taxon>
        <taxon>Mucuna</taxon>
    </lineage>
</organism>
<dbReference type="PANTHER" id="PTHR35046">
    <property type="entry name" value="ZINC KNUCKLE (CCHC-TYPE) FAMILY PROTEIN"/>
    <property type="match status" value="1"/>
</dbReference>
<dbReference type="InterPro" id="IPR056924">
    <property type="entry name" value="SH3_Tf2-1"/>
</dbReference>
<name>A0A371FVP6_MUCPR</name>
<dbReference type="InterPro" id="IPR012337">
    <property type="entry name" value="RNaseH-like_sf"/>
</dbReference>
<keyword evidence="3" id="KW-1185">Reference proteome</keyword>
<dbReference type="STRING" id="157652.A0A371FVP6"/>
<dbReference type="Pfam" id="PF24626">
    <property type="entry name" value="SH3_Tf2-1"/>
    <property type="match status" value="1"/>
</dbReference>
<dbReference type="OrthoDB" id="407598at2759"/>
<dbReference type="PANTHER" id="PTHR35046:SF9">
    <property type="entry name" value="RNA-DIRECTED DNA POLYMERASE"/>
    <property type="match status" value="1"/>
</dbReference>
<dbReference type="Gene3D" id="3.30.420.10">
    <property type="entry name" value="Ribonuclease H-like superfamily/Ribonuclease H"/>
    <property type="match status" value="1"/>
</dbReference>
<dbReference type="Gene3D" id="3.30.70.270">
    <property type="match status" value="1"/>
</dbReference>
<feature type="non-terminal residue" evidence="2">
    <location>
        <position position="1"/>
    </location>
</feature>